<comment type="caution">
    <text evidence="1">The sequence shown here is derived from an EMBL/GenBank/DDBJ whole genome shotgun (WGS) entry which is preliminary data.</text>
</comment>
<proteinExistence type="predicted"/>
<name>A0A0F9D1Y4_9ZZZZ</name>
<feature type="non-terminal residue" evidence="1">
    <location>
        <position position="114"/>
    </location>
</feature>
<reference evidence="1" key="1">
    <citation type="journal article" date="2015" name="Nature">
        <title>Complex archaea that bridge the gap between prokaryotes and eukaryotes.</title>
        <authorList>
            <person name="Spang A."/>
            <person name="Saw J.H."/>
            <person name="Jorgensen S.L."/>
            <person name="Zaremba-Niedzwiedzka K."/>
            <person name="Martijn J."/>
            <person name="Lind A.E."/>
            <person name="van Eijk R."/>
            <person name="Schleper C."/>
            <person name="Guy L."/>
            <person name="Ettema T.J."/>
        </authorList>
    </citation>
    <scope>NUCLEOTIDE SEQUENCE</scope>
</reference>
<evidence type="ECO:0000313" key="1">
    <source>
        <dbReference type="EMBL" id="KKL11786.1"/>
    </source>
</evidence>
<sequence>MKKLGDCYQVGCEAMLDAAIDETFKEDWILCHGTVWHPAVGWHGHCWIEIAHGHIVVDGSNGHNATVMREGYYRAGKIKNVTRYTREEARRMVLNERTYGPWGIRKGVKEVNNV</sequence>
<accession>A0A0F9D1Y4</accession>
<gene>
    <name evidence="1" type="ORF">LCGC14_2542270</name>
</gene>
<evidence type="ECO:0008006" key="2">
    <source>
        <dbReference type="Google" id="ProtNLM"/>
    </source>
</evidence>
<dbReference type="AlphaFoldDB" id="A0A0F9D1Y4"/>
<dbReference type="EMBL" id="LAZR01041516">
    <property type="protein sequence ID" value="KKL11786.1"/>
    <property type="molecule type" value="Genomic_DNA"/>
</dbReference>
<protein>
    <recommendedName>
        <fullName evidence="2">Transglutaminase-like domain-containing protein</fullName>
    </recommendedName>
</protein>
<organism evidence="1">
    <name type="scientific">marine sediment metagenome</name>
    <dbReference type="NCBI Taxonomy" id="412755"/>
    <lineage>
        <taxon>unclassified sequences</taxon>
        <taxon>metagenomes</taxon>
        <taxon>ecological metagenomes</taxon>
    </lineage>
</organism>